<name>A0A223DQI6_KLEPN</name>
<dbReference type="RefSeq" id="WP_141700254.1">
    <property type="nucleotide sequence ID" value="NZ_KY978631.1"/>
</dbReference>
<dbReference type="EMBL" id="KY978631">
    <property type="protein sequence ID" value="ASS84973.1"/>
    <property type="molecule type" value="Genomic_DNA"/>
</dbReference>
<geneLocation type="plasmid" evidence="1">
    <name>p447-IMP</name>
</geneLocation>
<dbReference type="AlphaFoldDB" id="A0A223DQI6"/>
<reference evidence="1" key="1">
    <citation type="submission" date="2019-05" db="EMBL/GenBank/DDBJ databases">
        <title>Complete sequence of plasmid p447-IMP harbouring the metallo-beta-lactamase gene blaIMP-8.</title>
        <authorList>
            <person name="Zhan Z."/>
            <person name="Feng J."/>
            <person name="Jiang X."/>
            <person name="Liang Q."/>
            <person name="Liang L."/>
            <person name="Yuan M."/>
            <person name="Fang H."/>
            <person name="Li P."/>
            <person name="Zhou D."/>
        </authorList>
    </citation>
    <scope>NUCLEOTIDE SEQUENCE</scope>
    <source>
        <strain evidence="1">447</strain>
        <plasmid evidence="1">p447-IMP</plasmid>
    </source>
</reference>
<proteinExistence type="predicted"/>
<protein>
    <submittedName>
        <fullName evidence="1">Uncharacterized protein</fullName>
    </submittedName>
</protein>
<sequence>MMLKSAAVNPEATKEIDEACTCAVDPTGCSFCYLRDPRAQAEMDYQHDLFCAESLGIETAIQAHVYMAKREGDALQTLFLHQQGAISSERANVILREIHFDAETISATSFMSVSQLEYVQEVRKFADDLMSCID</sequence>
<evidence type="ECO:0000313" key="1">
    <source>
        <dbReference type="EMBL" id="ASS84973.1"/>
    </source>
</evidence>
<keyword evidence="1" id="KW-0614">Plasmid</keyword>
<organism evidence="1">
    <name type="scientific">Klebsiella pneumoniae</name>
    <dbReference type="NCBI Taxonomy" id="573"/>
    <lineage>
        <taxon>Bacteria</taxon>
        <taxon>Pseudomonadati</taxon>
        <taxon>Pseudomonadota</taxon>
        <taxon>Gammaproteobacteria</taxon>
        <taxon>Enterobacterales</taxon>
        <taxon>Enterobacteriaceae</taxon>
        <taxon>Klebsiella/Raoultella group</taxon>
        <taxon>Klebsiella</taxon>
        <taxon>Klebsiella pneumoniae complex</taxon>
    </lineage>
</organism>
<accession>A0A223DQI6</accession>